<dbReference type="GO" id="GO:0016042">
    <property type="term" value="P:lipid catabolic process"/>
    <property type="evidence" value="ECO:0007669"/>
    <property type="project" value="InterPro"/>
</dbReference>
<dbReference type="OrthoDB" id="4907280at2759"/>
<dbReference type="SUPFAM" id="SSF51695">
    <property type="entry name" value="PLC-like phosphodiesterases"/>
    <property type="match status" value="1"/>
</dbReference>
<evidence type="ECO:0008006" key="3">
    <source>
        <dbReference type="Google" id="ProtNLM"/>
    </source>
</evidence>
<dbReference type="PIRSF" id="PIRSF016632">
    <property type="entry name" value="Phospholipase_actinobac/fun"/>
    <property type="match status" value="1"/>
</dbReference>
<proteinExistence type="predicted"/>
<dbReference type="AlphaFoldDB" id="A0A0C2X317"/>
<evidence type="ECO:0000313" key="1">
    <source>
        <dbReference type="EMBL" id="KIM32613.1"/>
    </source>
</evidence>
<accession>A0A0C2X317</accession>
<keyword evidence="2" id="KW-1185">Reference proteome</keyword>
<reference evidence="2" key="2">
    <citation type="submission" date="2015-01" db="EMBL/GenBank/DDBJ databases">
        <title>Evolutionary Origins and Diversification of the Mycorrhizal Mutualists.</title>
        <authorList>
            <consortium name="DOE Joint Genome Institute"/>
            <consortium name="Mycorrhizal Genomics Consortium"/>
            <person name="Kohler A."/>
            <person name="Kuo A."/>
            <person name="Nagy L.G."/>
            <person name="Floudas D."/>
            <person name="Copeland A."/>
            <person name="Barry K.W."/>
            <person name="Cichocki N."/>
            <person name="Veneault-Fourrey C."/>
            <person name="LaButti K."/>
            <person name="Lindquist E.A."/>
            <person name="Lipzen A."/>
            <person name="Lundell T."/>
            <person name="Morin E."/>
            <person name="Murat C."/>
            <person name="Riley R."/>
            <person name="Ohm R."/>
            <person name="Sun H."/>
            <person name="Tunlid A."/>
            <person name="Henrissat B."/>
            <person name="Grigoriev I.V."/>
            <person name="Hibbett D.S."/>
            <person name="Martin F."/>
        </authorList>
    </citation>
    <scope>NUCLEOTIDE SEQUENCE [LARGE SCALE GENOMIC DNA]</scope>
    <source>
        <strain evidence="2">MAFF 305830</strain>
    </source>
</reference>
<dbReference type="Proteomes" id="UP000054097">
    <property type="component" value="Unassembled WGS sequence"/>
</dbReference>
<dbReference type="InterPro" id="IPR017946">
    <property type="entry name" value="PLC-like_Pdiesterase_TIM-brl"/>
</dbReference>
<gene>
    <name evidence="1" type="ORF">M408DRAFT_19998</name>
</gene>
<dbReference type="Gene3D" id="3.20.20.190">
    <property type="entry name" value="Phosphatidylinositol (PI) phosphodiesterase"/>
    <property type="match status" value="1"/>
</dbReference>
<dbReference type="GO" id="GO:0004620">
    <property type="term" value="F:phospholipase activity"/>
    <property type="evidence" value="ECO:0007669"/>
    <property type="project" value="InterPro"/>
</dbReference>
<protein>
    <recommendedName>
        <fullName evidence="3">Phospholipase D</fullName>
    </recommendedName>
</protein>
<evidence type="ECO:0000313" key="2">
    <source>
        <dbReference type="Proteomes" id="UP000054097"/>
    </source>
</evidence>
<organism evidence="1 2">
    <name type="scientific">Serendipita vermifera MAFF 305830</name>
    <dbReference type="NCBI Taxonomy" id="933852"/>
    <lineage>
        <taxon>Eukaryota</taxon>
        <taxon>Fungi</taxon>
        <taxon>Dikarya</taxon>
        <taxon>Basidiomycota</taxon>
        <taxon>Agaricomycotina</taxon>
        <taxon>Agaricomycetes</taxon>
        <taxon>Sebacinales</taxon>
        <taxon>Serendipitaceae</taxon>
        <taxon>Serendipita</taxon>
    </lineage>
</organism>
<sequence length="264" mass="29926">MIAHRVLTVEGVKIALAHGANALEIDMTAWKKGWWADHDGTLTSAGDTARAMFEAIAHERSGGKTVTFVWLDIKNPDWCDPADSKWKHCSITGLRDLARDILEPAGVRVLYGFYKVGRAYKLIRDDLNSMEVINMDGKSEDVQQEFVNNGPTDKSRRVMSYGYFNLPFQFGNCREEIYYTCTELRQAVESDAFGKVFGWTSSDGHAWYVDKLLGEAGIDGLIYGLKVTHYHEDEDAHAAAQDILKWLDNHRDRRYLAAQNDSPW</sequence>
<reference evidence="1 2" key="1">
    <citation type="submission" date="2014-04" db="EMBL/GenBank/DDBJ databases">
        <authorList>
            <consortium name="DOE Joint Genome Institute"/>
            <person name="Kuo A."/>
            <person name="Zuccaro A."/>
            <person name="Kohler A."/>
            <person name="Nagy L.G."/>
            <person name="Floudas D."/>
            <person name="Copeland A."/>
            <person name="Barry K.W."/>
            <person name="Cichocki N."/>
            <person name="Veneault-Fourrey C."/>
            <person name="LaButti K."/>
            <person name="Lindquist E.A."/>
            <person name="Lipzen A."/>
            <person name="Lundell T."/>
            <person name="Morin E."/>
            <person name="Murat C."/>
            <person name="Sun H."/>
            <person name="Tunlid A."/>
            <person name="Henrissat B."/>
            <person name="Grigoriev I.V."/>
            <person name="Hibbett D.S."/>
            <person name="Martin F."/>
            <person name="Nordberg H.P."/>
            <person name="Cantor M.N."/>
            <person name="Hua S.X."/>
        </authorList>
    </citation>
    <scope>NUCLEOTIDE SEQUENCE [LARGE SCALE GENOMIC DNA]</scope>
    <source>
        <strain evidence="1 2">MAFF 305830</strain>
    </source>
</reference>
<dbReference type="EMBL" id="KN824279">
    <property type="protein sequence ID" value="KIM32613.1"/>
    <property type="molecule type" value="Genomic_DNA"/>
</dbReference>
<dbReference type="HOGENOM" id="CLU_059400_0_0_1"/>
<dbReference type="InterPro" id="IPR016674">
    <property type="entry name" value="SMase_D/PLipase_D"/>
</dbReference>
<name>A0A0C2X317_SERVB</name>
<dbReference type="GO" id="GO:0008081">
    <property type="term" value="F:phosphoric diester hydrolase activity"/>
    <property type="evidence" value="ECO:0007669"/>
    <property type="project" value="InterPro"/>
</dbReference>